<evidence type="ECO:0000256" key="2">
    <source>
        <dbReference type="ARBA" id="ARBA00022670"/>
    </source>
</evidence>
<keyword evidence="2" id="KW-0645">Protease</keyword>
<comment type="similarity">
    <text evidence="1">Belongs to the DeSI family.</text>
</comment>
<evidence type="ECO:0000313" key="6">
    <source>
        <dbReference type="EMBL" id="CAL1172128.1"/>
    </source>
</evidence>
<dbReference type="OrthoDB" id="21221at2759"/>
<dbReference type="AlphaFoldDB" id="A0A9P1GPQ3"/>
<dbReference type="EMBL" id="CAMXCT010006711">
    <property type="protein sequence ID" value="CAI4018753.1"/>
    <property type="molecule type" value="Genomic_DNA"/>
</dbReference>
<gene>
    <name evidence="5" type="ORF">C1SCF055_LOCUS43296</name>
</gene>
<evidence type="ECO:0000256" key="1">
    <source>
        <dbReference type="ARBA" id="ARBA00008140"/>
    </source>
</evidence>
<dbReference type="SMART" id="SM01179">
    <property type="entry name" value="DUF862"/>
    <property type="match status" value="1"/>
</dbReference>
<dbReference type="InterPro" id="IPR008580">
    <property type="entry name" value="PPPDE_dom"/>
</dbReference>
<dbReference type="Proteomes" id="UP001152797">
    <property type="component" value="Unassembled WGS sequence"/>
</dbReference>
<dbReference type="EMBL" id="CAMXCT030006711">
    <property type="protein sequence ID" value="CAL4806065.1"/>
    <property type="molecule type" value="Genomic_DNA"/>
</dbReference>
<dbReference type="Gene3D" id="3.90.1720.30">
    <property type="entry name" value="PPPDE domains"/>
    <property type="match status" value="1"/>
</dbReference>
<evidence type="ECO:0000313" key="8">
    <source>
        <dbReference type="Proteomes" id="UP001152797"/>
    </source>
</evidence>
<evidence type="ECO:0000259" key="4">
    <source>
        <dbReference type="PROSITE" id="PS51858"/>
    </source>
</evidence>
<reference evidence="5" key="1">
    <citation type="submission" date="2022-10" db="EMBL/GenBank/DDBJ databases">
        <authorList>
            <person name="Chen Y."/>
            <person name="Dougan E. K."/>
            <person name="Chan C."/>
            <person name="Rhodes N."/>
            <person name="Thang M."/>
        </authorList>
    </citation>
    <scope>NUCLEOTIDE SEQUENCE</scope>
</reference>
<feature type="domain" description="PPPDE" evidence="4">
    <location>
        <begin position="291"/>
        <end position="436"/>
    </location>
</feature>
<dbReference type="GO" id="GO:0008233">
    <property type="term" value="F:peptidase activity"/>
    <property type="evidence" value="ECO:0007669"/>
    <property type="project" value="UniProtKB-KW"/>
</dbReference>
<proteinExistence type="inferred from homology"/>
<dbReference type="Pfam" id="PF05903">
    <property type="entry name" value="Peptidase_C97"/>
    <property type="match status" value="1"/>
</dbReference>
<organism evidence="5">
    <name type="scientific">Cladocopium goreaui</name>
    <dbReference type="NCBI Taxonomy" id="2562237"/>
    <lineage>
        <taxon>Eukaryota</taxon>
        <taxon>Sar</taxon>
        <taxon>Alveolata</taxon>
        <taxon>Dinophyceae</taxon>
        <taxon>Suessiales</taxon>
        <taxon>Symbiodiniaceae</taxon>
        <taxon>Cladocopium</taxon>
    </lineage>
</organism>
<dbReference type="PROSITE" id="PS51858">
    <property type="entry name" value="PPPDE"/>
    <property type="match status" value="1"/>
</dbReference>
<dbReference type="EMBL" id="CAMXCT020006711">
    <property type="protein sequence ID" value="CAL1172128.1"/>
    <property type="molecule type" value="Genomic_DNA"/>
</dbReference>
<keyword evidence="8" id="KW-1185">Reference proteome</keyword>
<accession>A0A9P1GPQ3</accession>
<name>A0A9P1GPQ3_9DINO</name>
<dbReference type="GO" id="GO:0070646">
    <property type="term" value="P:protein modification by small protein removal"/>
    <property type="evidence" value="ECO:0007669"/>
    <property type="project" value="TreeGrafter"/>
</dbReference>
<dbReference type="InterPro" id="IPR042266">
    <property type="entry name" value="PPPDE_sf"/>
</dbReference>
<evidence type="ECO:0000313" key="5">
    <source>
        <dbReference type="EMBL" id="CAI4018753.1"/>
    </source>
</evidence>
<dbReference type="GO" id="GO:0006508">
    <property type="term" value="P:proteolysis"/>
    <property type="evidence" value="ECO:0007669"/>
    <property type="project" value="UniProtKB-KW"/>
</dbReference>
<comment type="caution">
    <text evidence="5">The sequence shown here is derived from an EMBL/GenBank/DDBJ whole genome shotgun (WGS) entry which is preliminary data.</text>
</comment>
<sequence>MPHPKVTRFSTKPRQKEGGLASSYCHDVEIWRDGQWQSLGSSQSAEILRQRNDGNLQFAMAMEGTTYHFNLDNMSRTESDTGRMLALRFSPVGQMQSISAQGFEMIRQTFKRVVATDVLHGRFGAEPSVTEESLLYDWPGCVDDEELLRVTVEEVFQAMTLTNIKRVNMAEWIHYWVLRTDDRAPMPLVADINGRLQLLLQYDPKVLERLQLLFELTAEPTGWVNGVGCQLSMSLQCLLQVCHSLLACPNFVLEQELAREVLARHRGQDVEDGETLLYHDFLNVMLGRQRRKVYIWMYDISNGKANGWSWILGTHFPAFWHTAVVVDLPEGSLEFWYGGRLYMSKPGTTPFGAPVEKRFMGHSYRSQEEIENHIGYHLAHEFEPGNYDSLTHNCNHFSDSLLRYLIHQPLPDEILHQPEMIMNSTPVLQLLRPFLNRWLGRVDAASLDGTRTTQAKQESVPLSPLALVSFVLHDCGLESVGRVEAVEGDHCVVSRLDLWHQRAVELTLRKSMVKQVLQRSQRDRFLVRHRSADVAAVVSGLPVAHRPACCWLPVLLPEITTKPSALSFRSAAEEDPVHVANF</sequence>
<evidence type="ECO:0000256" key="3">
    <source>
        <dbReference type="ARBA" id="ARBA00022801"/>
    </source>
</evidence>
<dbReference type="PANTHER" id="PTHR12378">
    <property type="entry name" value="DESUMOYLATING ISOPEPTIDASE"/>
    <property type="match status" value="1"/>
</dbReference>
<evidence type="ECO:0000313" key="7">
    <source>
        <dbReference type="EMBL" id="CAL4806065.1"/>
    </source>
</evidence>
<reference evidence="6" key="2">
    <citation type="submission" date="2024-04" db="EMBL/GenBank/DDBJ databases">
        <authorList>
            <person name="Chen Y."/>
            <person name="Shah S."/>
            <person name="Dougan E. K."/>
            <person name="Thang M."/>
            <person name="Chan C."/>
        </authorList>
    </citation>
    <scope>NUCLEOTIDE SEQUENCE [LARGE SCALE GENOMIC DNA]</scope>
</reference>
<dbReference type="PANTHER" id="PTHR12378:SF7">
    <property type="entry name" value="DESUMOYLATING ISOPEPTIDASE 1"/>
    <property type="match status" value="1"/>
</dbReference>
<keyword evidence="3" id="KW-0378">Hydrolase</keyword>
<protein>
    <submittedName>
        <fullName evidence="7">PPPDE domain-containing protein</fullName>
    </submittedName>
</protein>